<dbReference type="AlphaFoldDB" id="A0A5N6YIY6"/>
<dbReference type="OrthoDB" id="4501024at2759"/>
<name>A0A5N6YIY6_9EURO</name>
<dbReference type="Proteomes" id="UP000325558">
    <property type="component" value="Unassembled WGS sequence"/>
</dbReference>
<gene>
    <name evidence="1" type="ORF">BDV24DRAFT_148081</name>
</gene>
<sequence>MTKPPLTRDKENQYLKSQARELYQRHLVDSEKIRRLQDLVSQGREDVSKADRLHHEELIKLYNKINSLQTRRESLDDEQVLDKMRSLNQNLELWIKSNFKDVRRLAGLGQPYVQFPRSSPQCRAWIQGYVTEMIYNSTHPEGTCHDWWELTCDAIEQITKDDQEAVFTYIIASIEEQFSTFSSAEETQRKRQLRELLQKCSNFKIVLSRQQNLFYFYRSKCGECFSTTSMTFAGGVDGPATKVRISLWPGLIKQNSMAASSVFEAELVWTMN</sequence>
<protein>
    <submittedName>
        <fullName evidence="1">Uncharacterized protein</fullName>
    </submittedName>
</protein>
<dbReference type="EMBL" id="ML737119">
    <property type="protein sequence ID" value="KAE8345474.1"/>
    <property type="molecule type" value="Genomic_DNA"/>
</dbReference>
<proteinExistence type="predicted"/>
<organism evidence="1">
    <name type="scientific">Aspergillus arachidicola</name>
    <dbReference type="NCBI Taxonomy" id="656916"/>
    <lineage>
        <taxon>Eukaryota</taxon>
        <taxon>Fungi</taxon>
        <taxon>Dikarya</taxon>
        <taxon>Ascomycota</taxon>
        <taxon>Pezizomycotina</taxon>
        <taxon>Eurotiomycetes</taxon>
        <taxon>Eurotiomycetidae</taxon>
        <taxon>Eurotiales</taxon>
        <taxon>Aspergillaceae</taxon>
        <taxon>Aspergillus</taxon>
        <taxon>Aspergillus subgen. Circumdati</taxon>
    </lineage>
</organism>
<reference evidence="1" key="1">
    <citation type="submission" date="2019-04" db="EMBL/GenBank/DDBJ databases">
        <title>Friends and foes A comparative genomics study of 23 Aspergillus species from section Flavi.</title>
        <authorList>
            <consortium name="DOE Joint Genome Institute"/>
            <person name="Kjaerbolling I."/>
            <person name="Vesth T."/>
            <person name="Frisvad J.C."/>
            <person name="Nybo J.L."/>
            <person name="Theobald S."/>
            <person name="Kildgaard S."/>
            <person name="Isbrandt T."/>
            <person name="Kuo A."/>
            <person name="Sato A."/>
            <person name="Lyhne E.K."/>
            <person name="Kogle M.E."/>
            <person name="Wiebenga A."/>
            <person name="Kun R.S."/>
            <person name="Lubbers R.J."/>
            <person name="Makela M.R."/>
            <person name="Barry K."/>
            <person name="Chovatia M."/>
            <person name="Clum A."/>
            <person name="Daum C."/>
            <person name="Haridas S."/>
            <person name="He G."/>
            <person name="LaButti K."/>
            <person name="Lipzen A."/>
            <person name="Mondo S."/>
            <person name="Riley R."/>
            <person name="Salamov A."/>
            <person name="Simmons B.A."/>
            <person name="Magnuson J.K."/>
            <person name="Henrissat B."/>
            <person name="Mortensen U.H."/>
            <person name="Larsen T.O."/>
            <person name="Devries R.P."/>
            <person name="Grigoriev I.V."/>
            <person name="Machida M."/>
            <person name="Baker S.E."/>
            <person name="Andersen M.R."/>
        </authorList>
    </citation>
    <scope>NUCLEOTIDE SEQUENCE</scope>
    <source>
        <strain evidence="1">CBS 117612</strain>
    </source>
</reference>
<evidence type="ECO:0000313" key="1">
    <source>
        <dbReference type="EMBL" id="KAE8345474.1"/>
    </source>
</evidence>
<accession>A0A5N6YIY6</accession>